<comment type="caution">
    <text evidence="2">The sequence shown here is derived from an EMBL/GenBank/DDBJ whole genome shotgun (WGS) entry which is preliminary data.</text>
</comment>
<feature type="compositionally biased region" description="Basic and acidic residues" evidence="1">
    <location>
        <begin position="126"/>
        <end position="140"/>
    </location>
</feature>
<name>A0A0F9CA23_9ZZZZ</name>
<feature type="non-terminal residue" evidence="2">
    <location>
        <position position="162"/>
    </location>
</feature>
<feature type="region of interest" description="Disordered" evidence="1">
    <location>
        <begin position="1"/>
        <end position="91"/>
    </location>
</feature>
<protein>
    <submittedName>
        <fullName evidence="2">Uncharacterized protein</fullName>
    </submittedName>
</protein>
<accession>A0A0F9CA23</accession>
<feature type="region of interest" description="Disordered" evidence="1">
    <location>
        <begin position="105"/>
        <end position="162"/>
    </location>
</feature>
<evidence type="ECO:0000313" key="2">
    <source>
        <dbReference type="EMBL" id="KKK93511.1"/>
    </source>
</evidence>
<dbReference type="AlphaFoldDB" id="A0A0F9CA23"/>
<feature type="compositionally biased region" description="Basic residues" evidence="1">
    <location>
        <begin position="108"/>
        <end position="121"/>
    </location>
</feature>
<reference evidence="2" key="1">
    <citation type="journal article" date="2015" name="Nature">
        <title>Complex archaea that bridge the gap between prokaryotes and eukaryotes.</title>
        <authorList>
            <person name="Spang A."/>
            <person name="Saw J.H."/>
            <person name="Jorgensen S.L."/>
            <person name="Zaremba-Niedzwiedzka K."/>
            <person name="Martijn J."/>
            <person name="Lind A.E."/>
            <person name="van Eijk R."/>
            <person name="Schleper C."/>
            <person name="Guy L."/>
            <person name="Ettema T.J."/>
        </authorList>
    </citation>
    <scope>NUCLEOTIDE SEQUENCE</scope>
</reference>
<evidence type="ECO:0000256" key="1">
    <source>
        <dbReference type="SAM" id="MobiDB-lite"/>
    </source>
</evidence>
<feature type="compositionally biased region" description="Basic and acidic residues" evidence="1">
    <location>
        <begin position="147"/>
        <end position="162"/>
    </location>
</feature>
<feature type="compositionally biased region" description="Basic and acidic residues" evidence="1">
    <location>
        <begin position="61"/>
        <end position="71"/>
    </location>
</feature>
<feature type="compositionally biased region" description="Basic residues" evidence="1">
    <location>
        <begin position="73"/>
        <end position="88"/>
    </location>
</feature>
<sequence>MNVTNGNCGEHPVKKSTQKKRAKAEETSGLRKSVAVKQKGGGTSRNRVAVGGSRITKAKRSANEQRKEGTTKGKVRRKTKKVVVKTKMAKGSVAIRKRALIKEEKKRAVVKKKVVSRKKKVAGATSDEKKLAAKKNEKTREKRSKRSDKGSTRLTRVDAFKR</sequence>
<organism evidence="2">
    <name type="scientific">marine sediment metagenome</name>
    <dbReference type="NCBI Taxonomy" id="412755"/>
    <lineage>
        <taxon>unclassified sequences</taxon>
        <taxon>metagenomes</taxon>
        <taxon>ecological metagenomes</taxon>
    </lineage>
</organism>
<dbReference type="EMBL" id="LAZR01047741">
    <property type="protein sequence ID" value="KKK93511.1"/>
    <property type="molecule type" value="Genomic_DNA"/>
</dbReference>
<gene>
    <name evidence="2" type="ORF">LCGC14_2692150</name>
</gene>
<proteinExistence type="predicted"/>